<dbReference type="PANTHER" id="PTHR39418:SF1">
    <property type="entry name" value="DEHYDROGENASE"/>
    <property type="match status" value="1"/>
</dbReference>
<dbReference type="HOGENOM" id="CLU_503200_0_0_7"/>
<dbReference type="Gene3D" id="3.40.980.10">
    <property type="entry name" value="MoaB/Mog-like domain"/>
    <property type="match status" value="1"/>
</dbReference>
<gene>
    <name evidence="2" type="ordered locus">HRM2_03480</name>
</gene>
<dbReference type="OrthoDB" id="9767940at2"/>
<dbReference type="CDD" id="cd03522">
    <property type="entry name" value="MoeA_like"/>
    <property type="match status" value="1"/>
</dbReference>
<dbReference type="InterPro" id="IPR003814">
    <property type="entry name" value="FmdEsu_dom"/>
</dbReference>
<dbReference type="eggNOG" id="COG2191">
    <property type="taxonomic scope" value="Bacteria"/>
</dbReference>
<evidence type="ECO:0000259" key="1">
    <source>
        <dbReference type="SMART" id="SM00852"/>
    </source>
</evidence>
<evidence type="ECO:0000313" key="3">
    <source>
        <dbReference type="Proteomes" id="UP000000442"/>
    </source>
</evidence>
<dbReference type="InterPro" id="IPR053194">
    <property type="entry name" value="tRNA_methyltr_O"/>
</dbReference>
<dbReference type="SUPFAM" id="SSF143555">
    <property type="entry name" value="FwdE-like"/>
    <property type="match status" value="1"/>
</dbReference>
<dbReference type="Pfam" id="PF00994">
    <property type="entry name" value="MoCF_biosynth"/>
    <property type="match status" value="1"/>
</dbReference>
<dbReference type="InterPro" id="IPR036425">
    <property type="entry name" value="MoaB/Mog-like_dom_sf"/>
</dbReference>
<dbReference type="Gene3D" id="3.30.1330.130">
    <property type="match status" value="1"/>
</dbReference>
<feature type="domain" description="MoaB/Mog" evidence="1">
    <location>
        <begin position="398"/>
        <end position="530"/>
    </location>
</feature>
<dbReference type="EMBL" id="CP001087">
    <property type="protein sequence ID" value="ACN13468.1"/>
    <property type="molecule type" value="Genomic_DNA"/>
</dbReference>
<dbReference type="AlphaFoldDB" id="C0QGJ3"/>
<accession>C0QGJ3</accession>
<dbReference type="eggNOG" id="COG0303">
    <property type="taxonomic scope" value="Bacteria"/>
</dbReference>
<dbReference type="SUPFAM" id="SSF53218">
    <property type="entry name" value="Molybdenum cofactor biosynthesis proteins"/>
    <property type="match status" value="1"/>
</dbReference>
<dbReference type="STRING" id="177437.HRM2_03480"/>
<proteinExistence type="predicted"/>
<dbReference type="Pfam" id="PF02663">
    <property type="entry name" value="FmdE"/>
    <property type="match status" value="1"/>
</dbReference>
<protein>
    <submittedName>
        <fullName evidence="2">Formylmethanofuran dehydrogenase/molybdopterin biosynthesis fusion protein</fullName>
    </submittedName>
</protein>
<sequence>MKTKPEDLKTQKPSDTPRWCRDHSGNVYTYEEYFDFITSFHGYPAPGLIIGGRMVDLALEQLPRGILFDAICETSYCLPDAIQMLTLCTTGNAWLKVVNLGRFALTLYDKFEGTGVRVFLDPAKIKPWQEIMNWFYKLKPKAEQDTPLLREQIRIAGSDLFSSEPVQVHPRYLKKRELGKTINCPICGEAFPMRHGTICRGCQGQTPYISDEPESASPAPHLIAIPVEESQGAVLLHDMTRIIPGEKKGAAFKRGQVVTPGDVCRLQTMGKSRVYLDNPEGLDDRWVHEDNAALAFAHAMAGTGVVFTEKPSEGKVTFTAARDGLLKIREDLLEGFNMVPDVMCATRKGYSVVSKGRQLGGTRAIPLYISKTNFQKAMAVLGDEPILEVLPMRRANVGILITGTEVFQGLIKDGFGSVIKSKVEALGCKVAGSVIVPDDRKAITEGIGQLIHGGADLLITTAGLSVDPDDVTRQGLVDAGATDMLYGAPILPGAMTLLARIEKIPVIGVPACALYFKTTSLDLVLPRILAQESITRRDLARMGHGAFCLSCKECKFPRCSFGK</sequence>
<dbReference type="RefSeq" id="WP_012662717.1">
    <property type="nucleotide sequence ID" value="NC_012108.1"/>
</dbReference>
<dbReference type="PANTHER" id="PTHR39418">
    <property type="entry name" value="DEHYDROGENASE-RELATED"/>
    <property type="match status" value="1"/>
</dbReference>
<evidence type="ECO:0000313" key="2">
    <source>
        <dbReference type="EMBL" id="ACN13468.1"/>
    </source>
</evidence>
<dbReference type="InterPro" id="IPR057035">
    <property type="entry name" value="Znf-Tbcl_FmdE"/>
</dbReference>
<name>C0QGJ3_DESAH</name>
<dbReference type="Pfam" id="PF23475">
    <property type="entry name" value="zf-Tbcl_FmdE"/>
    <property type="match status" value="1"/>
</dbReference>
<dbReference type="Proteomes" id="UP000000442">
    <property type="component" value="Chromosome"/>
</dbReference>
<dbReference type="KEGG" id="dat:HRM2_03480"/>
<reference evidence="2 3" key="1">
    <citation type="journal article" date="2009" name="Environ. Microbiol.">
        <title>Genome sequence of Desulfobacterium autotrophicum HRM2, a marine sulfate reducer oxidizing organic carbon completely to carbon dioxide.</title>
        <authorList>
            <person name="Strittmatter A.W."/>
            <person name="Liesegang H."/>
            <person name="Rabus R."/>
            <person name="Decker I."/>
            <person name="Amann J."/>
            <person name="Andres S."/>
            <person name="Henne A."/>
            <person name="Fricke W.F."/>
            <person name="Martinez-Arias R."/>
            <person name="Bartels D."/>
            <person name="Goesmann A."/>
            <person name="Krause L."/>
            <person name="Puehler A."/>
            <person name="Klenk H.P."/>
            <person name="Richter M."/>
            <person name="Schuler M."/>
            <person name="Gloeckner F.O."/>
            <person name="Meyerdierks A."/>
            <person name="Gottschalk G."/>
            <person name="Amann R."/>
        </authorList>
    </citation>
    <scope>NUCLEOTIDE SEQUENCE [LARGE SCALE GENOMIC DNA]</scope>
    <source>
        <strain evidence="3">ATCC 43914 / DSM 3382 / HRM2</strain>
    </source>
</reference>
<dbReference type="SMART" id="SM00852">
    <property type="entry name" value="MoCF_biosynth"/>
    <property type="match status" value="1"/>
</dbReference>
<dbReference type="UniPathway" id="UPA00344"/>
<organism evidence="2 3">
    <name type="scientific">Desulforapulum autotrophicum (strain ATCC 43914 / DSM 3382 / VKM B-1955 / HRM2)</name>
    <name type="common">Desulfobacterium autotrophicum</name>
    <dbReference type="NCBI Taxonomy" id="177437"/>
    <lineage>
        <taxon>Bacteria</taxon>
        <taxon>Pseudomonadati</taxon>
        <taxon>Thermodesulfobacteriota</taxon>
        <taxon>Desulfobacteria</taxon>
        <taxon>Desulfobacterales</taxon>
        <taxon>Desulfobacteraceae</taxon>
        <taxon>Desulforapulum</taxon>
    </lineage>
</organism>
<keyword evidence="3" id="KW-1185">Reference proteome</keyword>
<dbReference type="Gene3D" id="3.30.60.80">
    <property type="match status" value="1"/>
</dbReference>
<dbReference type="InterPro" id="IPR001453">
    <property type="entry name" value="MoaB/Mog_dom"/>
</dbReference>